<dbReference type="STRING" id="366584.SAMN05216377_12153"/>
<feature type="domain" description="MftR C-terminal" evidence="1">
    <location>
        <begin position="1"/>
        <end position="46"/>
    </location>
</feature>
<dbReference type="EMBL" id="FNBE01000021">
    <property type="protein sequence ID" value="SDH33483.1"/>
    <property type="molecule type" value="Genomic_DNA"/>
</dbReference>
<evidence type="ECO:0000313" key="2">
    <source>
        <dbReference type="EMBL" id="SDH33483.1"/>
    </source>
</evidence>
<proteinExistence type="predicted"/>
<evidence type="ECO:0000313" key="3">
    <source>
        <dbReference type="Proteomes" id="UP000198967"/>
    </source>
</evidence>
<dbReference type="InterPro" id="IPR041347">
    <property type="entry name" value="MftR_C"/>
</dbReference>
<gene>
    <name evidence="2" type="ORF">SAMN05216377_12153</name>
</gene>
<reference evidence="2 3" key="1">
    <citation type="submission" date="2016-10" db="EMBL/GenBank/DDBJ databases">
        <authorList>
            <person name="de Groot N.N."/>
        </authorList>
    </citation>
    <scope>NUCLEOTIDE SEQUENCE [LARGE SCALE GENOMIC DNA]</scope>
    <source>
        <strain evidence="2 3">CGMCC 4.3143</strain>
    </source>
</reference>
<dbReference type="AlphaFoldDB" id="A0A1G8BK64"/>
<dbReference type="Gene3D" id="1.10.357.10">
    <property type="entry name" value="Tetracycline Repressor, domain 2"/>
    <property type="match status" value="1"/>
</dbReference>
<dbReference type="Proteomes" id="UP000198967">
    <property type="component" value="Unassembled WGS sequence"/>
</dbReference>
<evidence type="ECO:0000259" key="1">
    <source>
        <dbReference type="Pfam" id="PF17754"/>
    </source>
</evidence>
<protein>
    <recommendedName>
        <fullName evidence="1">MftR C-terminal domain-containing protein</fullName>
    </recommendedName>
</protein>
<sequence length="51" mass="5220">MYPHLVAAAVGGAITVASDHWIRANPPIPMATLLRDAFAQLAAGLPAPSTP</sequence>
<organism evidence="2 3">
    <name type="scientific">Pseudonocardia oroxyli</name>
    <dbReference type="NCBI Taxonomy" id="366584"/>
    <lineage>
        <taxon>Bacteria</taxon>
        <taxon>Bacillati</taxon>
        <taxon>Actinomycetota</taxon>
        <taxon>Actinomycetes</taxon>
        <taxon>Pseudonocardiales</taxon>
        <taxon>Pseudonocardiaceae</taxon>
        <taxon>Pseudonocardia</taxon>
    </lineage>
</organism>
<dbReference type="Pfam" id="PF17754">
    <property type="entry name" value="TetR_C_14"/>
    <property type="match status" value="1"/>
</dbReference>
<name>A0A1G8BK64_PSEOR</name>
<accession>A0A1G8BK64</accession>
<keyword evidence="3" id="KW-1185">Reference proteome</keyword>